<protein>
    <submittedName>
        <fullName evidence="2">Uncharacterized protein</fullName>
    </submittedName>
</protein>
<dbReference type="RefSeq" id="XP_016248634.1">
    <property type="nucleotide sequence ID" value="XM_016395215.1"/>
</dbReference>
<dbReference type="HOGENOM" id="CLU_1408575_0_0_1"/>
<dbReference type="VEuPathDB" id="FungiDB:PV07_08085"/>
<keyword evidence="3" id="KW-1185">Reference proteome</keyword>
<dbReference type="OrthoDB" id="4146362at2759"/>
<accession>A0A0D2CBI3</accession>
<evidence type="ECO:0000313" key="3">
    <source>
        <dbReference type="Proteomes" id="UP000054466"/>
    </source>
</evidence>
<evidence type="ECO:0000313" key="2">
    <source>
        <dbReference type="EMBL" id="KIW28418.1"/>
    </source>
</evidence>
<organism evidence="2 3">
    <name type="scientific">Cladophialophora immunda</name>
    <dbReference type="NCBI Taxonomy" id="569365"/>
    <lineage>
        <taxon>Eukaryota</taxon>
        <taxon>Fungi</taxon>
        <taxon>Dikarya</taxon>
        <taxon>Ascomycota</taxon>
        <taxon>Pezizomycotina</taxon>
        <taxon>Eurotiomycetes</taxon>
        <taxon>Chaetothyriomycetidae</taxon>
        <taxon>Chaetothyriales</taxon>
        <taxon>Herpotrichiellaceae</taxon>
        <taxon>Cladophialophora</taxon>
    </lineage>
</organism>
<feature type="region of interest" description="Disordered" evidence="1">
    <location>
        <begin position="54"/>
        <end position="91"/>
    </location>
</feature>
<dbReference type="AlphaFoldDB" id="A0A0D2CBI3"/>
<sequence length="193" mass="21760">MCRIKLHICPYPDHDPVSSLIFNPKNGPLWELCNNPRPWGRLSCGKLEVEHPKQLTRSGAPLSSPNPTTTDSCNSEQCEKHKQEFPEGHGPVLVNPIAPMAAGEARPLGKPCKWCTAVLRLAATKSKEMQKLAQTEIAEVERKMSEDSELRKMHKEIADREQELNRMRHSAWRKATAMMDDLVDKNAKNETQG</sequence>
<feature type="compositionally biased region" description="Basic and acidic residues" evidence="1">
    <location>
        <begin position="77"/>
        <end position="87"/>
    </location>
</feature>
<evidence type="ECO:0000256" key="1">
    <source>
        <dbReference type="SAM" id="MobiDB-lite"/>
    </source>
</evidence>
<dbReference type="Proteomes" id="UP000054466">
    <property type="component" value="Unassembled WGS sequence"/>
</dbReference>
<dbReference type="GeneID" id="27347279"/>
<proteinExistence type="predicted"/>
<name>A0A0D2CBI3_9EURO</name>
<feature type="compositionally biased region" description="Polar residues" evidence="1">
    <location>
        <begin position="55"/>
        <end position="76"/>
    </location>
</feature>
<gene>
    <name evidence="2" type="ORF">PV07_08085</name>
</gene>
<reference evidence="2 3" key="1">
    <citation type="submission" date="2015-01" db="EMBL/GenBank/DDBJ databases">
        <title>The Genome Sequence of Cladophialophora immunda CBS83496.</title>
        <authorList>
            <consortium name="The Broad Institute Genomics Platform"/>
            <person name="Cuomo C."/>
            <person name="de Hoog S."/>
            <person name="Gorbushina A."/>
            <person name="Stielow B."/>
            <person name="Teixiera M."/>
            <person name="Abouelleil A."/>
            <person name="Chapman S.B."/>
            <person name="Priest M."/>
            <person name="Young S.K."/>
            <person name="Wortman J."/>
            <person name="Nusbaum C."/>
            <person name="Birren B."/>
        </authorList>
    </citation>
    <scope>NUCLEOTIDE SEQUENCE [LARGE SCALE GENOMIC DNA]</scope>
    <source>
        <strain evidence="2 3">CBS 83496</strain>
    </source>
</reference>
<dbReference type="EMBL" id="KN847043">
    <property type="protein sequence ID" value="KIW28418.1"/>
    <property type="molecule type" value="Genomic_DNA"/>
</dbReference>